<dbReference type="PANTHER" id="PTHR33112:SF12">
    <property type="entry name" value="HETEROKARYON INCOMPATIBILITY DOMAIN-CONTAINING PROTEIN"/>
    <property type="match status" value="1"/>
</dbReference>
<sequence>MPVMVAVTLHNITDENSGLLNVRLYGYGRKLHAPLSNLSEFDLRVVSTYEVQDDGLSLHYERIIQEEVKLEEDCGRWLHHCRKYHGDLCGQPDWSNGLPLPSGDHFRLIDIHIARVFTFKVNGQRAGLPVYAALSYVWGETGRMAFNLTRENLSQLEQGIDDLLPINNQQHLNGRTQPRGRQRRVAQTILDAVKVARQLGIRYFWADSLCVIQKVGYDDKREPAQEEQIKQMDSIFGHAVVVIVAASGEDAEAGLAGISVPRNPDQIARKIIDGVNVLLPIHYNDSYGVWDTRAWPLQERLLSKRMLVFGGNHVSFHCRHGILREDMPAAHARNGPPRIPHLSMPSNSDKSPVGETWEGKPILLRSPLFNEYAKLLEQYTSRDLTDTRDILNGIMGLLRVLENMRSLSCPGRSLGSAGRQSGVHTLYGLPEEFLDIALL</sequence>
<evidence type="ECO:0000313" key="3">
    <source>
        <dbReference type="Proteomes" id="UP000652219"/>
    </source>
</evidence>
<accession>A0A8H6JFD7</accession>
<dbReference type="Pfam" id="PF06985">
    <property type="entry name" value="HET"/>
    <property type="match status" value="1"/>
</dbReference>
<dbReference type="InterPro" id="IPR010730">
    <property type="entry name" value="HET"/>
</dbReference>
<dbReference type="AlphaFoldDB" id="A0A8H6JFD7"/>
<reference evidence="2 3" key="1">
    <citation type="journal article" date="2020" name="Phytopathology">
        <title>Genome Sequence Resources of Colletotrichum truncatum, C. plurivorum, C. musicola, and C. sojae: Four Species Pathogenic to Soybean (Glycine max).</title>
        <authorList>
            <person name="Rogerio F."/>
            <person name="Boufleur T.R."/>
            <person name="Ciampi-Guillardi M."/>
            <person name="Sukno S.A."/>
            <person name="Thon M.R."/>
            <person name="Massola Junior N.S."/>
            <person name="Baroncelli R."/>
        </authorList>
    </citation>
    <scope>NUCLEOTIDE SEQUENCE [LARGE SCALE GENOMIC DNA]</scope>
    <source>
        <strain evidence="2 3">LFN0009</strain>
    </source>
</reference>
<evidence type="ECO:0000259" key="1">
    <source>
        <dbReference type="Pfam" id="PF06985"/>
    </source>
</evidence>
<protein>
    <recommendedName>
        <fullName evidence="1">Heterokaryon incompatibility domain-containing protein</fullName>
    </recommendedName>
</protein>
<feature type="domain" description="Heterokaryon incompatibility" evidence="1">
    <location>
        <begin position="131"/>
        <end position="299"/>
    </location>
</feature>
<dbReference type="Proteomes" id="UP000652219">
    <property type="component" value="Unassembled WGS sequence"/>
</dbReference>
<dbReference type="EMBL" id="WIGN01000067">
    <property type="protein sequence ID" value="KAF6812095.1"/>
    <property type="molecule type" value="Genomic_DNA"/>
</dbReference>
<proteinExistence type="predicted"/>
<name>A0A8H6JFD7_9PEZI</name>
<comment type="caution">
    <text evidence="2">The sequence shown here is derived from an EMBL/GenBank/DDBJ whole genome shotgun (WGS) entry which is preliminary data.</text>
</comment>
<evidence type="ECO:0000313" key="2">
    <source>
        <dbReference type="EMBL" id="KAF6812095.1"/>
    </source>
</evidence>
<dbReference type="PANTHER" id="PTHR33112">
    <property type="entry name" value="DOMAIN PROTEIN, PUTATIVE-RELATED"/>
    <property type="match status" value="1"/>
</dbReference>
<organism evidence="2 3">
    <name type="scientific">Colletotrichum sojae</name>
    <dbReference type="NCBI Taxonomy" id="2175907"/>
    <lineage>
        <taxon>Eukaryota</taxon>
        <taxon>Fungi</taxon>
        <taxon>Dikarya</taxon>
        <taxon>Ascomycota</taxon>
        <taxon>Pezizomycotina</taxon>
        <taxon>Sordariomycetes</taxon>
        <taxon>Hypocreomycetidae</taxon>
        <taxon>Glomerellales</taxon>
        <taxon>Glomerellaceae</taxon>
        <taxon>Colletotrichum</taxon>
        <taxon>Colletotrichum orchidearum species complex</taxon>
    </lineage>
</organism>
<gene>
    <name evidence="2" type="ORF">CSOJ01_05376</name>
</gene>
<keyword evidence="3" id="KW-1185">Reference proteome</keyword>